<dbReference type="InterPro" id="IPR005135">
    <property type="entry name" value="Endo/exonuclease/phosphatase"/>
</dbReference>
<dbReference type="InterPro" id="IPR020848">
    <property type="entry name" value="AP_endonuclease_F1_CS"/>
</dbReference>
<dbReference type="GO" id="GO:0003677">
    <property type="term" value="F:DNA binding"/>
    <property type="evidence" value="ECO:0007669"/>
    <property type="project" value="InterPro"/>
</dbReference>
<dbReference type="EC" id="3.1.11.2" evidence="4"/>
<evidence type="ECO:0000259" key="13">
    <source>
        <dbReference type="Pfam" id="PF03372"/>
    </source>
</evidence>
<feature type="site" description="Important for catalytic activity" evidence="10">
    <location>
        <position position="249"/>
    </location>
</feature>
<dbReference type="NCBIfam" id="TIGR00633">
    <property type="entry name" value="xth"/>
    <property type="match status" value="1"/>
</dbReference>
<feature type="binding site" evidence="9">
    <location>
        <position position="274"/>
    </location>
    <ligand>
        <name>Mg(2+)</name>
        <dbReference type="ChEBI" id="CHEBI:18420"/>
        <label>1</label>
    </ligand>
</feature>
<dbReference type="PANTHER" id="PTHR22748">
    <property type="entry name" value="AP ENDONUCLEASE"/>
    <property type="match status" value="1"/>
</dbReference>
<proteinExistence type="inferred from homology"/>
<evidence type="ECO:0000256" key="7">
    <source>
        <dbReference type="ARBA" id="ARBA00022842"/>
    </source>
</evidence>
<dbReference type="Proteomes" id="UP000887578">
    <property type="component" value="Unplaced"/>
</dbReference>
<feature type="active site" description="Proton acceptor" evidence="8">
    <location>
        <position position="275"/>
    </location>
</feature>
<feature type="binding site" evidence="9">
    <location>
        <position position="275"/>
    </location>
    <ligand>
        <name>Mg(2+)</name>
        <dbReference type="ChEBI" id="CHEBI:18420"/>
        <label>1</label>
    </ligand>
</feature>
<feature type="binding site" evidence="9">
    <location>
        <position position="178"/>
    </location>
    <ligand>
        <name>Mg(2+)</name>
        <dbReference type="ChEBI" id="CHEBI:18420"/>
        <label>1</label>
    </ligand>
</feature>
<evidence type="ECO:0000256" key="12">
    <source>
        <dbReference type="SAM" id="MobiDB-lite"/>
    </source>
</evidence>
<dbReference type="GO" id="GO:0005634">
    <property type="term" value="C:nucleus"/>
    <property type="evidence" value="ECO:0007669"/>
    <property type="project" value="TreeGrafter"/>
</dbReference>
<evidence type="ECO:0000256" key="4">
    <source>
        <dbReference type="ARBA" id="ARBA00012115"/>
    </source>
</evidence>
<feature type="binding site" evidence="9">
    <location>
        <position position="37"/>
    </location>
    <ligand>
        <name>Mg(2+)</name>
        <dbReference type="ChEBI" id="CHEBI:18420"/>
        <label>1</label>
    </ligand>
</feature>
<keyword evidence="11" id="KW-0227">DNA damage</keyword>
<dbReference type="SUPFAM" id="SSF56219">
    <property type="entry name" value="DNase I-like"/>
    <property type="match status" value="1"/>
</dbReference>
<dbReference type="Gene3D" id="3.60.10.10">
    <property type="entry name" value="Endonuclease/exonuclease/phosphatase"/>
    <property type="match status" value="1"/>
</dbReference>
<protein>
    <recommendedName>
        <fullName evidence="4">exodeoxyribonuclease III</fullName>
        <ecNumber evidence="4">3.1.11.2</ecNumber>
    </recommendedName>
</protein>
<keyword evidence="6" id="KW-0378">Hydrolase</keyword>
<feature type="site" description="Interaction with DNA substrate" evidence="10">
    <location>
        <position position="275"/>
    </location>
</feature>
<dbReference type="AlphaFoldDB" id="A0A914PCL1"/>
<keyword evidence="14" id="KW-1185">Reference proteome</keyword>
<reference evidence="15" key="1">
    <citation type="submission" date="2022-11" db="UniProtKB">
        <authorList>
            <consortium name="WormBaseParasite"/>
        </authorList>
    </citation>
    <scope>IDENTIFICATION</scope>
</reference>
<evidence type="ECO:0000313" key="14">
    <source>
        <dbReference type="Proteomes" id="UP000887578"/>
    </source>
</evidence>
<accession>A0A914PCL1</accession>
<evidence type="ECO:0000256" key="10">
    <source>
        <dbReference type="PIRSR" id="PIRSR604808-3"/>
    </source>
</evidence>
<organism evidence="14 15">
    <name type="scientific">Panagrolaimus davidi</name>
    <dbReference type="NCBI Taxonomy" id="227884"/>
    <lineage>
        <taxon>Eukaryota</taxon>
        <taxon>Metazoa</taxon>
        <taxon>Ecdysozoa</taxon>
        <taxon>Nematoda</taxon>
        <taxon>Chromadorea</taxon>
        <taxon>Rhabditida</taxon>
        <taxon>Tylenchina</taxon>
        <taxon>Panagrolaimomorpha</taxon>
        <taxon>Panagrolaimoidea</taxon>
        <taxon>Panagrolaimidae</taxon>
        <taxon>Panagrolaimus</taxon>
    </lineage>
</organism>
<dbReference type="InterPro" id="IPR004808">
    <property type="entry name" value="AP_endonuc_1"/>
</dbReference>
<dbReference type="PROSITE" id="PS00728">
    <property type="entry name" value="AP_NUCLEASE_F1_3"/>
    <property type="match status" value="1"/>
</dbReference>
<dbReference type="GO" id="GO:0046872">
    <property type="term" value="F:metal ion binding"/>
    <property type="evidence" value="ECO:0007669"/>
    <property type="project" value="UniProtKB-KW"/>
</dbReference>
<feature type="active site" evidence="8">
    <location>
        <position position="137"/>
    </location>
</feature>
<dbReference type="GO" id="GO:0006284">
    <property type="term" value="P:base-excision repair"/>
    <property type="evidence" value="ECO:0007669"/>
    <property type="project" value="TreeGrafter"/>
</dbReference>
<evidence type="ECO:0000256" key="5">
    <source>
        <dbReference type="ARBA" id="ARBA00022723"/>
    </source>
</evidence>
<dbReference type="PROSITE" id="PS00726">
    <property type="entry name" value="AP_NUCLEASE_F1_1"/>
    <property type="match status" value="1"/>
</dbReference>
<feature type="active site" description="Proton donor/acceptor" evidence="8">
    <location>
        <position position="176"/>
    </location>
</feature>
<dbReference type="WBParaSite" id="PDA_v2.g13100.t1">
    <property type="protein sequence ID" value="PDA_v2.g13100.t1"/>
    <property type="gene ID" value="PDA_v2.g13100"/>
</dbReference>
<comment type="catalytic activity">
    <reaction evidence="1">
        <text>Exonucleolytic cleavage in the 3'- to 5'-direction to yield nucleoside 5'-phosphates.</text>
        <dbReference type="EC" id="3.1.11.2"/>
    </reaction>
</comment>
<comment type="similarity">
    <text evidence="3 11">Belongs to the DNA repair enzymes AP/ExoA family.</text>
</comment>
<dbReference type="GO" id="GO:0003906">
    <property type="term" value="F:DNA-(apurinic or apyrimidinic site) endonuclease activity"/>
    <property type="evidence" value="ECO:0007669"/>
    <property type="project" value="TreeGrafter"/>
</dbReference>
<dbReference type="PROSITE" id="PS51435">
    <property type="entry name" value="AP_NUCLEASE_F1_4"/>
    <property type="match status" value="1"/>
</dbReference>
<keyword evidence="5 9" id="KW-0479">Metal-binding</keyword>
<keyword evidence="11" id="KW-0234">DNA repair</keyword>
<evidence type="ECO:0000256" key="6">
    <source>
        <dbReference type="ARBA" id="ARBA00022801"/>
    </source>
</evidence>
<dbReference type="InterPro" id="IPR020847">
    <property type="entry name" value="AP_endonuclease_F1_BS"/>
</dbReference>
<evidence type="ECO:0000256" key="3">
    <source>
        <dbReference type="ARBA" id="ARBA00007092"/>
    </source>
</evidence>
<evidence type="ECO:0000256" key="1">
    <source>
        <dbReference type="ARBA" id="ARBA00000493"/>
    </source>
</evidence>
<evidence type="ECO:0000313" key="15">
    <source>
        <dbReference type="WBParaSite" id="PDA_v2.g13100.t1"/>
    </source>
</evidence>
<keyword evidence="9" id="KW-0464">Manganese</keyword>
<keyword evidence="7 9" id="KW-0460">Magnesium</keyword>
<evidence type="ECO:0000256" key="9">
    <source>
        <dbReference type="PIRSR" id="PIRSR604808-2"/>
    </source>
</evidence>
<feature type="domain" description="Endonuclease/exonuclease/phosphatase" evidence="13">
    <location>
        <begin position="35"/>
        <end position="275"/>
    </location>
</feature>
<comment type="cofactor">
    <cofactor evidence="2">
        <name>Mn(2+)</name>
        <dbReference type="ChEBI" id="CHEBI:29035"/>
    </cofactor>
</comment>
<dbReference type="Pfam" id="PF03372">
    <property type="entry name" value="Exo_endo_phos"/>
    <property type="match status" value="1"/>
</dbReference>
<dbReference type="PANTHER" id="PTHR22748:SF6">
    <property type="entry name" value="DNA-(APURINIC OR APYRIMIDINIC SITE) ENDONUCLEASE"/>
    <property type="match status" value="1"/>
</dbReference>
<dbReference type="GO" id="GO:0008311">
    <property type="term" value="F:double-stranded DNA 3'-5' DNA exonuclease activity"/>
    <property type="evidence" value="ECO:0007669"/>
    <property type="project" value="UniProtKB-EC"/>
</dbReference>
<feature type="region of interest" description="Disordered" evidence="12">
    <location>
        <begin position="1"/>
        <end position="24"/>
    </location>
</feature>
<comment type="cofactor">
    <cofactor evidence="9 11">
        <name>Mg(2+)</name>
        <dbReference type="ChEBI" id="CHEBI:18420"/>
    </cofactor>
    <cofactor evidence="9 11">
        <name>Mn(2+)</name>
        <dbReference type="ChEBI" id="CHEBI:29035"/>
    </cofactor>
    <text evidence="9 11">Probably binds two magnesium or manganese ions per subunit.</text>
</comment>
<evidence type="ECO:0000256" key="2">
    <source>
        <dbReference type="ARBA" id="ARBA00001936"/>
    </source>
</evidence>
<dbReference type="GO" id="GO:0008081">
    <property type="term" value="F:phosphoric diester hydrolase activity"/>
    <property type="evidence" value="ECO:0007669"/>
    <property type="project" value="TreeGrafter"/>
</dbReference>
<dbReference type="CDD" id="cd09087">
    <property type="entry name" value="Ape1-like_AP-endo"/>
    <property type="match status" value="1"/>
</dbReference>
<evidence type="ECO:0000256" key="11">
    <source>
        <dbReference type="RuleBase" id="RU362131"/>
    </source>
</evidence>
<name>A0A914PCL1_9BILA</name>
<feature type="site" description="Transition state stabilizer" evidence="10">
    <location>
        <position position="178"/>
    </location>
</feature>
<dbReference type="InterPro" id="IPR036691">
    <property type="entry name" value="Endo/exonu/phosph_ase_sf"/>
</dbReference>
<evidence type="ECO:0000256" key="8">
    <source>
        <dbReference type="PIRSR" id="PIRSR604808-1"/>
    </source>
</evidence>
<feature type="binding site" evidence="9">
    <location>
        <position position="176"/>
    </location>
    <ligand>
        <name>Mg(2+)</name>
        <dbReference type="ChEBI" id="CHEBI:18420"/>
        <label>1</label>
    </ligand>
</feature>
<feature type="binding site" evidence="9">
    <location>
        <position position="65"/>
    </location>
    <ligand>
        <name>Mg(2+)</name>
        <dbReference type="ChEBI" id="CHEBI:18420"/>
        <label>1</label>
    </ligand>
</feature>
<sequence>MPPKKRPLADSNPKNQKNTDSKKRKEGNEIIKIFSWNVAGLRACVKKNCAEVLRNSDADIIFLQETKCDEFPEEISAFPYPFKYLLPSKVKKGHAGVAMLARKEPLKISFGFGEEKFDEQGRWIHAEFDNYHIIGTYVPNSGDKLQNLPMRHEWEKNVLKKLKELDKKKPVIFSGDLNVAHEEIDLKNPESNRNKTPSFTDQERQDFTNLLNAGFIDVYRKRFPVEKDCYTYWSYAFQARPRNIGWRIDYFVVSERIFENVESVKRFPEIYGSDHCPIEMNIKI</sequence>
<dbReference type="NCBIfam" id="TIGR00195">
    <property type="entry name" value="exoDNase_III"/>
    <property type="match status" value="1"/>
</dbReference>